<evidence type="ECO:0000256" key="6">
    <source>
        <dbReference type="SAM" id="MobiDB-lite"/>
    </source>
</evidence>
<sequence length="611" mass="68927">MDILVDQAPATHHLAVGSSSTEFHPSTPMNETVRNHSTTDDVTDKSVSTAKTPSSVLPCHHAGDSASPDLSVQSMRGYDAAWWLTVPDFVLSELIYLFFDKIQGWLPLLHRPRFFDHYLRNGVFYKSNFSSVSTTTDSLLLCGVFALAARHSSNAWFQDMAAQDRGQRFADDALKYYEMSRTSEEISTLNHLQGCILLTFYLYTTGPSHCGWILAGVCVRLAYELNLCNMDEQKDDPPQPDDWSYSEEQRRAFWLVWEVDTFGSIMSRRPSSINRSMMAVRLPVTDAAWIADTPVHSPVIDPRPSKVWRILLDSPNENEWAWYIVANFLMTIAGEFAAGRHTSQRDEDELVNSITCLSHIIPKRFSLESLDLLEPNNTSAAAKHNWLIGMHLMLMCARSTMRANFGPQQRPRFLGLGRHLSRVCFQWQPEFIILSHPFLACCLLSDLAYPSEDVFQDSDTSFHNNEVVDLVLQQYASVWKLGSVIADLRSFLTHGESVLPVASLEKRFALYFPPPVKSRRFRDTRDGQFSPLLGTTPSARMEQDNKEPQCVLSEAFIGTQGFPQHLSQSTEQIYDYIPESRRAVAPVHVASAAPAGGDDVPNFLHFYGLAE</sequence>
<keyword evidence="9" id="KW-1185">Reference proteome</keyword>
<keyword evidence="3" id="KW-0805">Transcription regulation</keyword>
<dbReference type="GO" id="GO:0005634">
    <property type="term" value="C:nucleus"/>
    <property type="evidence" value="ECO:0007669"/>
    <property type="project" value="UniProtKB-SubCell"/>
</dbReference>
<dbReference type="Proteomes" id="UP000325780">
    <property type="component" value="Unassembled WGS sequence"/>
</dbReference>
<gene>
    <name evidence="8" type="ORF">BDV25DRAFT_150527</name>
</gene>
<dbReference type="EMBL" id="ML742048">
    <property type="protein sequence ID" value="KAE8152789.1"/>
    <property type="molecule type" value="Genomic_DNA"/>
</dbReference>
<reference evidence="8 9" key="1">
    <citation type="submission" date="2019-04" db="EMBL/GenBank/DDBJ databases">
        <title>Friends and foes A comparative genomics study of 23 Aspergillus species from section Flavi.</title>
        <authorList>
            <consortium name="DOE Joint Genome Institute"/>
            <person name="Kjaerbolling I."/>
            <person name="Vesth T."/>
            <person name="Frisvad J.C."/>
            <person name="Nybo J.L."/>
            <person name="Theobald S."/>
            <person name="Kildgaard S."/>
            <person name="Isbrandt T."/>
            <person name="Kuo A."/>
            <person name="Sato A."/>
            <person name="Lyhne E.K."/>
            <person name="Kogle M.E."/>
            <person name="Wiebenga A."/>
            <person name="Kun R.S."/>
            <person name="Lubbers R.J."/>
            <person name="Makela M.R."/>
            <person name="Barry K."/>
            <person name="Chovatia M."/>
            <person name="Clum A."/>
            <person name="Daum C."/>
            <person name="Haridas S."/>
            <person name="He G."/>
            <person name="LaButti K."/>
            <person name="Lipzen A."/>
            <person name="Mondo S."/>
            <person name="Riley R."/>
            <person name="Salamov A."/>
            <person name="Simmons B.A."/>
            <person name="Magnuson J.K."/>
            <person name="Henrissat B."/>
            <person name="Mortensen U.H."/>
            <person name="Larsen T.O."/>
            <person name="Devries R.P."/>
            <person name="Grigoriev I.V."/>
            <person name="Machida M."/>
            <person name="Baker S.E."/>
            <person name="Andersen M.R."/>
        </authorList>
    </citation>
    <scope>NUCLEOTIDE SEQUENCE [LARGE SCALE GENOMIC DNA]</scope>
    <source>
        <strain evidence="8 9">IBT 18842</strain>
    </source>
</reference>
<feature type="domain" description="Xylanolytic transcriptional activator regulatory" evidence="7">
    <location>
        <begin position="211"/>
        <end position="289"/>
    </location>
</feature>
<organism evidence="8 9">
    <name type="scientific">Aspergillus avenaceus</name>
    <dbReference type="NCBI Taxonomy" id="36643"/>
    <lineage>
        <taxon>Eukaryota</taxon>
        <taxon>Fungi</taxon>
        <taxon>Dikarya</taxon>
        <taxon>Ascomycota</taxon>
        <taxon>Pezizomycotina</taxon>
        <taxon>Eurotiomycetes</taxon>
        <taxon>Eurotiomycetidae</taxon>
        <taxon>Eurotiales</taxon>
        <taxon>Aspergillaceae</taxon>
        <taxon>Aspergillus</taxon>
        <taxon>Aspergillus subgen. Circumdati</taxon>
    </lineage>
</organism>
<dbReference type="GO" id="GO:0008270">
    <property type="term" value="F:zinc ion binding"/>
    <property type="evidence" value="ECO:0007669"/>
    <property type="project" value="InterPro"/>
</dbReference>
<dbReference type="GO" id="GO:0003677">
    <property type="term" value="F:DNA binding"/>
    <property type="evidence" value="ECO:0007669"/>
    <property type="project" value="InterPro"/>
</dbReference>
<feature type="compositionally biased region" description="Basic and acidic residues" evidence="6">
    <location>
        <begin position="33"/>
        <end position="44"/>
    </location>
</feature>
<dbReference type="GO" id="GO:0000981">
    <property type="term" value="F:DNA-binding transcription factor activity, RNA polymerase II-specific"/>
    <property type="evidence" value="ECO:0007669"/>
    <property type="project" value="InterPro"/>
</dbReference>
<dbReference type="PANTHER" id="PTHR47338">
    <property type="entry name" value="ZN(II)2CYS6 TRANSCRIPTION FACTOR (EUROFUNG)-RELATED"/>
    <property type="match status" value="1"/>
</dbReference>
<dbReference type="SMART" id="SM00906">
    <property type="entry name" value="Fungal_trans"/>
    <property type="match status" value="1"/>
</dbReference>
<dbReference type="PANTHER" id="PTHR47338:SF5">
    <property type="entry name" value="ZN(II)2CYS6 TRANSCRIPTION FACTOR (EUROFUNG)"/>
    <property type="match status" value="1"/>
</dbReference>
<evidence type="ECO:0000313" key="9">
    <source>
        <dbReference type="Proteomes" id="UP000325780"/>
    </source>
</evidence>
<evidence type="ECO:0000256" key="4">
    <source>
        <dbReference type="ARBA" id="ARBA00023163"/>
    </source>
</evidence>
<keyword evidence="5" id="KW-0539">Nucleus</keyword>
<dbReference type="InterPro" id="IPR050815">
    <property type="entry name" value="TF_fung"/>
</dbReference>
<proteinExistence type="predicted"/>
<evidence type="ECO:0000313" key="8">
    <source>
        <dbReference type="EMBL" id="KAE8152789.1"/>
    </source>
</evidence>
<dbReference type="OrthoDB" id="4459777at2759"/>
<dbReference type="Pfam" id="PF04082">
    <property type="entry name" value="Fungal_trans"/>
    <property type="match status" value="1"/>
</dbReference>
<evidence type="ECO:0000256" key="1">
    <source>
        <dbReference type="ARBA" id="ARBA00004123"/>
    </source>
</evidence>
<name>A0A5N6U2Z1_ASPAV</name>
<dbReference type="InterPro" id="IPR007219">
    <property type="entry name" value="XnlR_reg_dom"/>
</dbReference>
<protein>
    <submittedName>
        <fullName evidence="8">Fungal-specific transcription factor domain-containing protein</fullName>
    </submittedName>
</protein>
<dbReference type="GO" id="GO:0006351">
    <property type="term" value="P:DNA-templated transcription"/>
    <property type="evidence" value="ECO:0007669"/>
    <property type="project" value="InterPro"/>
</dbReference>
<comment type="subcellular location">
    <subcellularLocation>
        <location evidence="1">Nucleus</location>
    </subcellularLocation>
</comment>
<keyword evidence="4" id="KW-0804">Transcription</keyword>
<keyword evidence="2" id="KW-0479">Metal-binding</keyword>
<dbReference type="AlphaFoldDB" id="A0A5N6U2Z1"/>
<feature type="compositionally biased region" description="Polar residues" evidence="6">
    <location>
        <begin position="17"/>
        <end position="32"/>
    </location>
</feature>
<dbReference type="CDD" id="cd12148">
    <property type="entry name" value="fungal_TF_MHR"/>
    <property type="match status" value="1"/>
</dbReference>
<feature type="region of interest" description="Disordered" evidence="6">
    <location>
        <begin position="16"/>
        <end position="62"/>
    </location>
</feature>
<evidence type="ECO:0000256" key="3">
    <source>
        <dbReference type="ARBA" id="ARBA00023015"/>
    </source>
</evidence>
<evidence type="ECO:0000256" key="2">
    <source>
        <dbReference type="ARBA" id="ARBA00022723"/>
    </source>
</evidence>
<accession>A0A5N6U2Z1</accession>
<evidence type="ECO:0000256" key="5">
    <source>
        <dbReference type="ARBA" id="ARBA00023242"/>
    </source>
</evidence>
<evidence type="ECO:0000259" key="7">
    <source>
        <dbReference type="SMART" id="SM00906"/>
    </source>
</evidence>